<evidence type="ECO:0000313" key="4">
    <source>
        <dbReference type="Proteomes" id="UP001179952"/>
    </source>
</evidence>
<gene>
    <name evidence="3" type="ORF">QJS04_geneDACA008047</name>
</gene>
<protein>
    <submittedName>
        <fullName evidence="3">Uncharacterized protein</fullName>
    </submittedName>
</protein>
<comment type="caution">
    <text evidence="3">The sequence shown here is derived from an EMBL/GenBank/DDBJ whole genome shotgun (WGS) entry which is preliminary data.</text>
</comment>
<keyword evidence="4" id="KW-1185">Reference proteome</keyword>
<evidence type="ECO:0000313" key="3">
    <source>
        <dbReference type="EMBL" id="KAK1274498.1"/>
    </source>
</evidence>
<reference evidence="3" key="1">
    <citation type="journal article" date="2023" name="Nat. Commun.">
        <title>Diploid and tetraploid genomes of Acorus and the evolution of monocots.</title>
        <authorList>
            <person name="Ma L."/>
            <person name="Liu K.W."/>
            <person name="Li Z."/>
            <person name="Hsiao Y.Y."/>
            <person name="Qi Y."/>
            <person name="Fu T."/>
            <person name="Tang G.D."/>
            <person name="Zhang D."/>
            <person name="Sun W.H."/>
            <person name="Liu D.K."/>
            <person name="Li Y."/>
            <person name="Chen G.Z."/>
            <person name="Liu X.D."/>
            <person name="Liao X.Y."/>
            <person name="Jiang Y.T."/>
            <person name="Yu X."/>
            <person name="Hao Y."/>
            <person name="Huang J."/>
            <person name="Zhao X.W."/>
            <person name="Ke S."/>
            <person name="Chen Y.Y."/>
            <person name="Wu W.L."/>
            <person name="Hsu J.L."/>
            <person name="Lin Y.F."/>
            <person name="Huang M.D."/>
            <person name="Li C.Y."/>
            <person name="Huang L."/>
            <person name="Wang Z.W."/>
            <person name="Zhao X."/>
            <person name="Zhong W.Y."/>
            <person name="Peng D.H."/>
            <person name="Ahmad S."/>
            <person name="Lan S."/>
            <person name="Zhang J.S."/>
            <person name="Tsai W.C."/>
            <person name="Van de Peer Y."/>
            <person name="Liu Z.J."/>
        </authorList>
    </citation>
    <scope>NUCLEOTIDE SEQUENCE</scope>
    <source>
        <strain evidence="3">SCP</strain>
    </source>
</reference>
<dbReference type="InterPro" id="IPR040400">
    <property type="entry name" value="BAG5/6/7/8"/>
</dbReference>
<dbReference type="Proteomes" id="UP001179952">
    <property type="component" value="Unassembled WGS sequence"/>
</dbReference>
<organism evidence="3 4">
    <name type="scientific">Acorus gramineus</name>
    <name type="common">Dwarf sweet flag</name>
    <dbReference type="NCBI Taxonomy" id="55184"/>
    <lineage>
        <taxon>Eukaryota</taxon>
        <taxon>Viridiplantae</taxon>
        <taxon>Streptophyta</taxon>
        <taxon>Embryophyta</taxon>
        <taxon>Tracheophyta</taxon>
        <taxon>Spermatophyta</taxon>
        <taxon>Magnoliopsida</taxon>
        <taxon>Liliopsida</taxon>
        <taxon>Acoraceae</taxon>
        <taxon>Acorus</taxon>
    </lineage>
</organism>
<dbReference type="EMBL" id="JAUJYN010000004">
    <property type="protein sequence ID" value="KAK1274498.1"/>
    <property type="molecule type" value="Genomic_DNA"/>
</dbReference>
<evidence type="ECO:0000256" key="2">
    <source>
        <dbReference type="SAM" id="MobiDB-lite"/>
    </source>
</evidence>
<accession>A0AAV9BCN1</accession>
<keyword evidence="1" id="KW-0143">Chaperone</keyword>
<reference evidence="3" key="2">
    <citation type="submission" date="2023-06" db="EMBL/GenBank/DDBJ databases">
        <authorList>
            <person name="Ma L."/>
            <person name="Liu K.-W."/>
            <person name="Li Z."/>
            <person name="Hsiao Y.-Y."/>
            <person name="Qi Y."/>
            <person name="Fu T."/>
            <person name="Tang G."/>
            <person name="Zhang D."/>
            <person name="Sun W.-H."/>
            <person name="Liu D.-K."/>
            <person name="Li Y."/>
            <person name="Chen G.-Z."/>
            <person name="Liu X.-D."/>
            <person name="Liao X.-Y."/>
            <person name="Jiang Y.-T."/>
            <person name="Yu X."/>
            <person name="Hao Y."/>
            <person name="Huang J."/>
            <person name="Zhao X.-W."/>
            <person name="Ke S."/>
            <person name="Chen Y.-Y."/>
            <person name="Wu W.-L."/>
            <person name="Hsu J.-L."/>
            <person name="Lin Y.-F."/>
            <person name="Huang M.-D."/>
            <person name="Li C.-Y."/>
            <person name="Huang L."/>
            <person name="Wang Z.-W."/>
            <person name="Zhao X."/>
            <person name="Zhong W.-Y."/>
            <person name="Peng D.-H."/>
            <person name="Ahmad S."/>
            <person name="Lan S."/>
            <person name="Zhang J.-S."/>
            <person name="Tsai W.-C."/>
            <person name="Van De Peer Y."/>
            <person name="Liu Z.-J."/>
        </authorList>
    </citation>
    <scope>NUCLEOTIDE SEQUENCE</scope>
    <source>
        <strain evidence="3">SCP</strain>
        <tissue evidence="3">Leaves</tissue>
    </source>
</reference>
<proteinExistence type="predicted"/>
<feature type="region of interest" description="Disordered" evidence="2">
    <location>
        <begin position="104"/>
        <end position="130"/>
    </location>
</feature>
<dbReference type="AlphaFoldDB" id="A0AAV9BCN1"/>
<feature type="region of interest" description="Disordered" evidence="2">
    <location>
        <begin position="58"/>
        <end position="84"/>
    </location>
</feature>
<name>A0AAV9BCN1_ACOGR</name>
<dbReference type="PANTHER" id="PTHR33322">
    <property type="entry name" value="BAG DOMAIN CONTAINING PROTEIN, EXPRESSED"/>
    <property type="match status" value="1"/>
</dbReference>
<evidence type="ECO:0000256" key="1">
    <source>
        <dbReference type="ARBA" id="ARBA00023186"/>
    </source>
</evidence>
<dbReference type="PANTHER" id="PTHR33322:SF18">
    <property type="entry name" value="BAG FAMILY MOLECULAR CHAPERONE REGULATOR 8, CHLOROPLASTIC"/>
    <property type="match status" value="1"/>
</dbReference>
<sequence>MASHHHHHHHQNHNQSCCCCSCNSCYSPPPPPPTTTTPTTDPLLHVIATHILQTSTPFKSQQPLHQHHHHQQQQQKQQQQQQQQKQTQLLQSLLTRIAALETSLADLSSSSRSPPPPPKHHHQNPKRPSLKDLAAKTIQTHFRSHLARQSRALRELRVLSAVRSEARALRSSISGGARPEEVSRAAVGLLARLESVQVRPEIADFVIWVIVRSDQNPIFLVAERGSDDPGREEIDLYRIGEGSEAL</sequence>
<dbReference type="PROSITE" id="PS50096">
    <property type="entry name" value="IQ"/>
    <property type="match status" value="1"/>
</dbReference>
<dbReference type="GO" id="GO:0006457">
    <property type="term" value="P:protein folding"/>
    <property type="evidence" value="ECO:0007669"/>
    <property type="project" value="TreeGrafter"/>
</dbReference>
<feature type="compositionally biased region" description="Low complexity" evidence="2">
    <location>
        <begin position="72"/>
        <end position="84"/>
    </location>
</feature>
<dbReference type="GO" id="GO:0009506">
    <property type="term" value="C:plasmodesma"/>
    <property type="evidence" value="ECO:0007669"/>
    <property type="project" value="TreeGrafter"/>
</dbReference>